<dbReference type="InterPro" id="IPR027417">
    <property type="entry name" value="P-loop_NTPase"/>
</dbReference>
<dbReference type="AlphaFoldDB" id="A0A517PQK5"/>
<sequence length="233" mass="26812">MQSDMTSQSDSETEPGELRSPMSLQRRCWKLSAVREQKEKDQAQLKQLLQETEQYLGISEQVTEALETLSGQLFEQELQMIQEKLTIALQEVLEQPLKLKAVAEWKRNAATVEFQIEREGNTEDIMRGQGGSVANILSVGLRMFALMTLDETEHRRVLVLDEQDCWLRPDLVPRLVKIIHEAGQALGFQIIMISHHDPVMFERYADTIFQFTPSPEGVKVERVETDRQQQESN</sequence>
<proteinExistence type="predicted"/>
<dbReference type="OrthoDB" id="7069379at2"/>
<evidence type="ECO:0000256" key="1">
    <source>
        <dbReference type="SAM" id="MobiDB-lite"/>
    </source>
</evidence>
<dbReference type="SUPFAM" id="SSF52540">
    <property type="entry name" value="P-loop containing nucleoside triphosphate hydrolases"/>
    <property type="match status" value="1"/>
</dbReference>
<evidence type="ECO:0008006" key="4">
    <source>
        <dbReference type="Google" id="ProtNLM"/>
    </source>
</evidence>
<keyword evidence="3" id="KW-1185">Reference proteome</keyword>
<feature type="region of interest" description="Disordered" evidence="1">
    <location>
        <begin position="1"/>
        <end position="24"/>
    </location>
</feature>
<gene>
    <name evidence="2" type="ORF">HG66A1_34600</name>
</gene>
<feature type="compositionally biased region" description="Polar residues" evidence="1">
    <location>
        <begin position="1"/>
        <end position="10"/>
    </location>
</feature>
<protein>
    <recommendedName>
        <fullName evidence="4">DNA repair protein</fullName>
    </recommendedName>
</protein>
<accession>A0A517PQK5</accession>
<dbReference type="Proteomes" id="UP000320421">
    <property type="component" value="Chromosome"/>
</dbReference>
<evidence type="ECO:0000313" key="3">
    <source>
        <dbReference type="Proteomes" id="UP000320421"/>
    </source>
</evidence>
<organism evidence="2 3">
    <name type="scientific">Gimesia chilikensis</name>
    <dbReference type="NCBI Taxonomy" id="2605989"/>
    <lineage>
        <taxon>Bacteria</taxon>
        <taxon>Pseudomonadati</taxon>
        <taxon>Planctomycetota</taxon>
        <taxon>Planctomycetia</taxon>
        <taxon>Planctomycetales</taxon>
        <taxon>Planctomycetaceae</taxon>
        <taxon>Gimesia</taxon>
    </lineage>
</organism>
<dbReference type="Gene3D" id="3.40.50.300">
    <property type="entry name" value="P-loop containing nucleotide triphosphate hydrolases"/>
    <property type="match status" value="1"/>
</dbReference>
<evidence type="ECO:0000313" key="2">
    <source>
        <dbReference type="EMBL" id="QDT21657.1"/>
    </source>
</evidence>
<reference evidence="2 3" key="1">
    <citation type="submission" date="2019-02" db="EMBL/GenBank/DDBJ databases">
        <title>Deep-cultivation of Planctomycetes and their phenomic and genomic characterization uncovers novel biology.</title>
        <authorList>
            <person name="Wiegand S."/>
            <person name="Jogler M."/>
            <person name="Boedeker C."/>
            <person name="Pinto D."/>
            <person name="Vollmers J."/>
            <person name="Rivas-Marin E."/>
            <person name="Kohn T."/>
            <person name="Peeters S.H."/>
            <person name="Heuer A."/>
            <person name="Rast P."/>
            <person name="Oberbeckmann S."/>
            <person name="Bunk B."/>
            <person name="Jeske O."/>
            <person name="Meyerdierks A."/>
            <person name="Storesund J.E."/>
            <person name="Kallscheuer N."/>
            <person name="Luecker S."/>
            <person name="Lage O.M."/>
            <person name="Pohl T."/>
            <person name="Merkel B.J."/>
            <person name="Hornburger P."/>
            <person name="Mueller R.-W."/>
            <person name="Bruemmer F."/>
            <person name="Labrenz M."/>
            <person name="Spormann A.M."/>
            <person name="Op den Camp H."/>
            <person name="Overmann J."/>
            <person name="Amann R."/>
            <person name="Jetten M.S.M."/>
            <person name="Mascher T."/>
            <person name="Medema M.H."/>
            <person name="Devos D.P."/>
            <person name="Kaster A.-K."/>
            <person name="Ovreas L."/>
            <person name="Rohde M."/>
            <person name="Galperin M.Y."/>
            <person name="Jogler C."/>
        </authorList>
    </citation>
    <scope>NUCLEOTIDE SEQUENCE [LARGE SCALE GENOMIC DNA]</scope>
    <source>
        <strain evidence="2 3">HG66A1</strain>
    </source>
</reference>
<name>A0A517PQK5_9PLAN</name>
<dbReference type="EMBL" id="CP036266">
    <property type="protein sequence ID" value="QDT21657.1"/>
    <property type="molecule type" value="Genomic_DNA"/>
</dbReference>